<dbReference type="PANTHER" id="PTHR14226">
    <property type="entry name" value="NEUROPATHY TARGET ESTERASE/SWISS CHEESE D.MELANOGASTER"/>
    <property type="match status" value="1"/>
</dbReference>
<dbReference type="InterPro" id="IPR050301">
    <property type="entry name" value="NTE"/>
</dbReference>
<feature type="active site" description="Proton acceptor" evidence="4">
    <location>
        <position position="217"/>
    </location>
</feature>
<dbReference type="InterPro" id="IPR002641">
    <property type="entry name" value="PNPLA_dom"/>
</dbReference>
<dbReference type="EMBL" id="CP067977">
    <property type="protein sequence ID" value="QQQ19248.1"/>
    <property type="molecule type" value="Genomic_DNA"/>
</dbReference>
<feature type="domain" description="PNPLA" evidence="6">
    <location>
        <begin position="31"/>
        <end position="230"/>
    </location>
</feature>
<comment type="caution">
    <text evidence="4">Lacks conserved residue(s) required for the propagation of feature annotation.</text>
</comment>
<evidence type="ECO:0000256" key="1">
    <source>
        <dbReference type="ARBA" id="ARBA00022801"/>
    </source>
</evidence>
<dbReference type="Pfam" id="PF01734">
    <property type="entry name" value="Patatin"/>
    <property type="match status" value="1"/>
</dbReference>
<keyword evidence="2 4" id="KW-0442">Lipid degradation</keyword>
<name>A0ABX7BRA9_9CAUL</name>
<dbReference type="RefSeq" id="WP_201103599.1">
    <property type="nucleotide sequence ID" value="NZ_CP067977.1"/>
</dbReference>
<dbReference type="SUPFAM" id="SSF52151">
    <property type="entry name" value="FabD/lysophospholipase-like"/>
    <property type="match status" value="1"/>
</dbReference>
<protein>
    <submittedName>
        <fullName evidence="7">Patatin-like phospholipase family protein</fullName>
    </submittedName>
</protein>
<sequence>MALFKRKAPNPQPVASDPTSAPRDGRRPVCLALQGGGAHGAFQWGVLDRLLEDGRLDIRAVTAASAGAMNGAALVSGMATGGPEGARAALDKLWRETNQSGGKNVFGDSSIWSAALTPGWLKDTAFWRAGETLALSMSPYEFNPLNLNPLKRVLNASIDFAAVQGSEVKLHVAATAVRHARSRVFANAEITDQVLLASACLPHLFQAVEIEGEPYWDGGYLANPPLWPLFYEDTPDDVLLITLNAFERADTPRSAGDIMDRLNEVVFNAPLVAELRAVAFVQELIEQGRLTEDAKGRYRHILMHAIEADGWLGDLSLGSKFNTEWTFLNDLKARGRAAADEWLESCFAEVGVRSSVDLGTRFG</sequence>
<evidence type="ECO:0000256" key="2">
    <source>
        <dbReference type="ARBA" id="ARBA00022963"/>
    </source>
</evidence>
<evidence type="ECO:0000313" key="7">
    <source>
        <dbReference type="EMBL" id="QQQ19248.1"/>
    </source>
</evidence>
<keyword evidence="3 4" id="KW-0443">Lipid metabolism</keyword>
<feature type="short sequence motif" description="DGA/G" evidence="4">
    <location>
        <begin position="217"/>
        <end position="219"/>
    </location>
</feature>
<proteinExistence type="predicted"/>
<organism evidence="7 8">
    <name type="scientific">Brevundimonas vitisensis</name>
    <dbReference type="NCBI Taxonomy" id="2800818"/>
    <lineage>
        <taxon>Bacteria</taxon>
        <taxon>Pseudomonadati</taxon>
        <taxon>Pseudomonadota</taxon>
        <taxon>Alphaproteobacteria</taxon>
        <taxon>Caulobacterales</taxon>
        <taxon>Caulobacteraceae</taxon>
        <taxon>Brevundimonas</taxon>
    </lineage>
</organism>
<keyword evidence="1 4" id="KW-0378">Hydrolase</keyword>
<reference evidence="7 8" key="1">
    <citation type="submission" date="2021-01" db="EMBL/GenBank/DDBJ databases">
        <title>Brevundimonas vitis sp. nov., an bacterium isolated from grape (Vitis vinifera).</title>
        <authorList>
            <person name="Jiang L."/>
            <person name="Lee J."/>
        </authorList>
    </citation>
    <scope>NUCLEOTIDE SEQUENCE [LARGE SCALE GENOMIC DNA]</scope>
    <source>
        <strain evidence="7 8">GRTSA-9</strain>
    </source>
</reference>
<feature type="region of interest" description="Disordered" evidence="5">
    <location>
        <begin position="1"/>
        <end position="27"/>
    </location>
</feature>
<evidence type="ECO:0000313" key="8">
    <source>
        <dbReference type="Proteomes" id="UP000595448"/>
    </source>
</evidence>
<evidence type="ECO:0000259" key="6">
    <source>
        <dbReference type="PROSITE" id="PS51635"/>
    </source>
</evidence>
<feature type="active site" description="Nucleophile" evidence="4">
    <location>
        <position position="65"/>
    </location>
</feature>
<evidence type="ECO:0000256" key="4">
    <source>
        <dbReference type="PROSITE-ProRule" id="PRU01161"/>
    </source>
</evidence>
<gene>
    <name evidence="7" type="ORF">JIP62_03795</name>
</gene>
<feature type="short sequence motif" description="GXGXXG" evidence="4">
    <location>
        <begin position="35"/>
        <end position="40"/>
    </location>
</feature>
<dbReference type="Gene3D" id="3.40.1090.10">
    <property type="entry name" value="Cytosolic phospholipase A2 catalytic domain"/>
    <property type="match status" value="2"/>
</dbReference>
<dbReference type="Proteomes" id="UP000595448">
    <property type="component" value="Chromosome"/>
</dbReference>
<dbReference type="PROSITE" id="PS51635">
    <property type="entry name" value="PNPLA"/>
    <property type="match status" value="1"/>
</dbReference>
<evidence type="ECO:0000256" key="3">
    <source>
        <dbReference type="ARBA" id="ARBA00023098"/>
    </source>
</evidence>
<evidence type="ECO:0000256" key="5">
    <source>
        <dbReference type="SAM" id="MobiDB-lite"/>
    </source>
</evidence>
<accession>A0ABX7BRA9</accession>
<dbReference type="PANTHER" id="PTHR14226:SF78">
    <property type="entry name" value="SLR0060 PROTEIN"/>
    <property type="match status" value="1"/>
</dbReference>
<dbReference type="InterPro" id="IPR016035">
    <property type="entry name" value="Acyl_Trfase/lysoPLipase"/>
</dbReference>
<keyword evidence="8" id="KW-1185">Reference proteome</keyword>